<dbReference type="SUPFAM" id="SSF159501">
    <property type="entry name" value="EreA/ChaN-like"/>
    <property type="match status" value="1"/>
</dbReference>
<keyword evidence="1" id="KW-0732">Signal</keyword>
<dbReference type="InterPro" id="IPR052036">
    <property type="entry name" value="Hydrolase/PRTase-associated"/>
</dbReference>
<evidence type="ECO:0000313" key="2">
    <source>
        <dbReference type="EMBL" id="NBJ94052.1"/>
    </source>
</evidence>
<dbReference type="Gene3D" id="3.40.1660.10">
    <property type="entry name" value="EreA-like (biosynthetic domain)"/>
    <property type="match status" value="1"/>
</dbReference>
<organism evidence="2 3">
    <name type="scientific">Parablautia muri</name>
    <dbReference type="NCBI Taxonomy" id="2320879"/>
    <lineage>
        <taxon>Bacteria</taxon>
        <taxon>Bacillati</taxon>
        <taxon>Bacillota</taxon>
        <taxon>Clostridia</taxon>
        <taxon>Lachnospirales</taxon>
        <taxon>Lachnospiraceae</taxon>
        <taxon>Parablautia</taxon>
    </lineage>
</organism>
<sequence length="415" mass="45580">MSKKFFCACLALITCPVLFTGCGNAASSVSADLPYTQAGPDVIPISSDVQVVGLGEASHGVAQYHQMKADVFKSLVKNNDCRTFIIEGDFGGALKVDHYINGGAGSAEDAVGAIGFTIYQTQEMVHLIEWMRSYNEAASPENALHFYGMDVQRFDNNKEYLFSVLNRTIPELSAKYTEALSQLTDENRNSLDTATLKSAKEAVSELMDQMDTFEADIVTILGKSAFDFAKECANTIFAYCDLQLSDSYNATRDQHMYEKVEWFLQHGDGSVLFINGHNGHIGKTSVAGYTCLGQLLSKNLKNGYYAIGTDAQKTKFNSQKDSGGFEVVEVSNSNDLNSQLTDSDSNQYFIDFANAQSDETWKQILSSEQTITTLNVSLSGMQKMLKFAYTTTIIPQSTFDAMIVCRVVTPSTIII</sequence>
<feature type="signal peptide" evidence="1">
    <location>
        <begin position="1"/>
        <end position="25"/>
    </location>
</feature>
<dbReference type="Gene3D" id="3.30.1870.10">
    <property type="entry name" value="EreA-like, domain 2"/>
    <property type="match status" value="1"/>
</dbReference>
<dbReference type="EMBL" id="QZDT01000029">
    <property type="protein sequence ID" value="NBJ94052.1"/>
    <property type="molecule type" value="Genomic_DNA"/>
</dbReference>
<dbReference type="CDD" id="cd14728">
    <property type="entry name" value="Ere-like"/>
    <property type="match status" value="1"/>
</dbReference>
<reference evidence="2" key="1">
    <citation type="submission" date="2018-09" db="EMBL/GenBank/DDBJ databases">
        <title>Murine metabolic-syndrome-specific gut microbial biobank.</title>
        <authorList>
            <person name="Liu C."/>
        </authorList>
    </citation>
    <scope>NUCLEOTIDE SEQUENCE</scope>
    <source>
        <strain evidence="2">D42-62</strain>
    </source>
</reference>
<evidence type="ECO:0000256" key="1">
    <source>
        <dbReference type="SAM" id="SignalP"/>
    </source>
</evidence>
<dbReference type="AlphaFoldDB" id="A0A9X5BI61"/>
<dbReference type="InterPro" id="IPR007815">
    <property type="entry name" value="Emycin_Estase"/>
</dbReference>
<dbReference type="PANTHER" id="PTHR31299:SF0">
    <property type="entry name" value="ESTERASE, PUTATIVE (AFU_ORTHOLOGUE AFUA_1G05850)-RELATED"/>
    <property type="match status" value="1"/>
</dbReference>
<feature type="chain" id="PRO_5040915619" evidence="1">
    <location>
        <begin position="26"/>
        <end position="415"/>
    </location>
</feature>
<evidence type="ECO:0000313" key="3">
    <source>
        <dbReference type="Proteomes" id="UP001154420"/>
    </source>
</evidence>
<dbReference type="RefSeq" id="WP_160561094.1">
    <property type="nucleotide sequence ID" value="NZ_QZDT01000029.1"/>
</dbReference>
<dbReference type="Proteomes" id="UP001154420">
    <property type="component" value="Unassembled WGS sequence"/>
</dbReference>
<gene>
    <name evidence="2" type="ORF">D5281_16025</name>
</gene>
<comment type="caution">
    <text evidence="2">The sequence shown here is derived from an EMBL/GenBank/DDBJ whole genome shotgun (WGS) entry which is preliminary data.</text>
</comment>
<dbReference type="PANTHER" id="PTHR31299">
    <property type="entry name" value="ESTERASE, PUTATIVE (AFU_ORTHOLOGUE AFUA_1G05850)-RELATED"/>
    <property type="match status" value="1"/>
</dbReference>
<dbReference type="GO" id="GO:0046677">
    <property type="term" value="P:response to antibiotic"/>
    <property type="evidence" value="ECO:0007669"/>
    <property type="project" value="InterPro"/>
</dbReference>
<name>A0A9X5BI61_9FIRM</name>
<dbReference type="OrthoDB" id="9810066at2"/>
<dbReference type="Pfam" id="PF05139">
    <property type="entry name" value="Erythro_esteras"/>
    <property type="match status" value="1"/>
</dbReference>
<accession>A0A9X5BI61</accession>
<dbReference type="PROSITE" id="PS51257">
    <property type="entry name" value="PROKAR_LIPOPROTEIN"/>
    <property type="match status" value="1"/>
</dbReference>
<proteinExistence type="predicted"/>
<dbReference type="Gene3D" id="1.20.1440.30">
    <property type="entry name" value="Biosynthetic Protein domain"/>
    <property type="match status" value="1"/>
</dbReference>
<keyword evidence="3" id="KW-1185">Reference proteome</keyword>
<protein>
    <submittedName>
        <fullName evidence="2">Erythromycin esterase family protein</fullName>
    </submittedName>
</protein>